<dbReference type="InterPro" id="IPR007936">
    <property type="entry name" value="VapE-like_dom"/>
</dbReference>
<dbReference type="Proteomes" id="UP001062901">
    <property type="component" value="Unassembled WGS sequence"/>
</dbReference>
<name>A0ABQ0P069_9PROT</name>
<evidence type="ECO:0000259" key="1">
    <source>
        <dbReference type="Pfam" id="PF05272"/>
    </source>
</evidence>
<comment type="caution">
    <text evidence="2">The sequence shown here is derived from an EMBL/GenBank/DDBJ whole genome shotgun (WGS) entry which is preliminary data.</text>
</comment>
<dbReference type="RefSeq" id="WP_018979407.1">
    <property type="nucleotide sequence ID" value="NZ_BAQD01000043.1"/>
</dbReference>
<gene>
    <name evidence="2" type="ORF">AA15669_1592</name>
</gene>
<organism evidence="2 3">
    <name type="scientific">Saccharibacter floricola DSM 15669</name>
    <dbReference type="NCBI Taxonomy" id="1123227"/>
    <lineage>
        <taxon>Bacteria</taxon>
        <taxon>Pseudomonadati</taxon>
        <taxon>Pseudomonadota</taxon>
        <taxon>Alphaproteobacteria</taxon>
        <taxon>Acetobacterales</taxon>
        <taxon>Acetobacteraceae</taxon>
        <taxon>Saccharibacter</taxon>
    </lineage>
</organism>
<dbReference type="PANTHER" id="PTHR34985">
    <property type="entry name" value="SLR0554 PROTEIN"/>
    <property type="match status" value="1"/>
</dbReference>
<dbReference type="Pfam" id="PF05272">
    <property type="entry name" value="VapE-like_dom"/>
    <property type="match status" value="1"/>
</dbReference>
<reference evidence="2" key="1">
    <citation type="submission" date="2013-04" db="EMBL/GenBank/DDBJ databases">
        <title>The genome sequencing project of 58 acetic acid bacteria.</title>
        <authorList>
            <person name="Okamoto-Kainuma A."/>
            <person name="Ishikawa M."/>
            <person name="Umino S."/>
            <person name="Koizumi Y."/>
            <person name="Shiwa Y."/>
            <person name="Yoshikawa H."/>
            <person name="Matsutani M."/>
            <person name="Matsushita K."/>
        </authorList>
    </citation>
    <scope>NUCLEOTIDE SEQUENCE</scope>
    <source>
        <strain evidence="2">DSM 15669</strain>
    </source>
</reference>
<feature type="domain" description="Virulence-associated protein E-like" evidence="1">
    <location>
        <begin position="126"/>
        <end position="338"/>
    </location>
</feature>
<keyword evidence="3" id="KW-1185">Reference proteome</keyword>
<sequence>MNNVIQFPDKEGMKWASALTRTDKGTPHANVHNAMVYLEHLPELQGLMQLNEFTCTTLTTRSPPPLFRDGPTLPGPYPRMATEADYTAIQSHIQRIMATNLTFPVISQAVNTMASSQSIHPVREWLSGLRWDRDCRLKHWLYTVFGCPNDRYHEAVGLKFMVAAVARIFQPGCKFDYVPVFKGPQGIGKSTALRVLFSDAWFKEDLHKDLGSKDAASGLVGAWGVELGELQSMMKSSIEDTKAFLSRQCDKYRPAYGRLEVVRERQCVFAGTTNSEGYLTDSTGNRRFWPIDCVATDVSWLRDNREQLWAEAVALFRAGETALYLEEDDVRRAAEEKQADNMLVDAWEKPIEEWIQKRGTLIQDGLHIHEVMVSGLGMANTQIKRADQNRAGAILRKLGWSVKVKKQKGRSVRLWVKES</sequence>
<protein>
    <submittedName>
        <fullName evidence="2">Virulence-associated E family protein</fullName>
    </submittedName>
</protein>
<proteinExistence type="predicted"/>
<evidence type="ECO:0000313" key="2">
    <source>
        <dbReference type="EMBL" id="GBQ07911.1"/>
    </source>
</evidence>
<evidence type="ECO:0000313" key="3">
    <source>
        <dbReference type="Proteomes" id="UP001062901"/>
    </source>
</evidence>
<dbReference type="EMBL" id="BAQD01000043">
    <property type="protein sequence ID" value="GBQ07911.1"/>
    <property type="molecule type" value="Genomic_DNA"/>
</dbReference>
<accession>A0ABQ0P069</accession>
<dbReference type="PANTHER" id="PTHR34985:SF1">
    <property type="entry name" value="SLR0554 PROTEIN"/>
    <property type="match status" value="1"/>
</dbReference>